<feature type="transmembrane region" description="Helical" evidence="6">
    <location>
        <begin position="767"/>
        <end position="787"/>
    </location>
</feature>
<comment type="caution">
    <text evidence="9">The sequence shown here is derived from an EMBL/GenBank/DDBJ whole genome shotgun (WGS) entry which is preliminary data.</text>
</comment>
<dbReference type="InterPro" id="IPR003838">
    <property type="entry name" value="ABC3_permease_C"/>
</dbReference>
<feature type="transmembrane region" description="Helical" evidence="6">
    <location>
        <begin position="21"/>
        <end position="41"/>
    </location>
</feature>
<evidence type="ECO:0000259" key="7">
    <source>
        <dbReference type="Pfam" id="PF02687"/>
    </source>
</evidence>
<name>A0AAP2GV29_9BACT</name>
<evidence type="ECO:0000313" key="10">
    <source>
        <dbReference type="Proteomes" id="UP001319080"/>
    </source>
</evidence>
<dbReference type="RefSeq" id="WP_254083949.1">
    <property type="nucleotide sequence ID" value="NZ_JAHESE010000006.1"/>
</dbReference>
<keyword evidence="3 6" id="KW-0812">Transmembrane</keyword>
<sequence>MLKNFLLIALRSMSRQKMYTTINIGGFALGLATCMLIFLLIRHELSHDQAYQEGNRIYRLYNDFTKPDAGKWTSMPASVASIVKADYPEVELSARLIPFNWFKAGSNLFRREEQAENTFEEGFAYADQDLLQILEIPMIYGNALHALDRPNTMVISKSKADKYFPGEDPVGRTVVLNDERKVPYTIGGVMPDFPVTLHLHFDFLITLQEVEFWPGEQTSWCCWNYDVYLRLRPDANPHVLEQKLLSMRDKHLLGYMKEVGDQSIDDVRKYHHFGLLPVRDIYLTAEINDSLQHGDMRYVWLFGAVACFILALACINFINLSTARSANRAKEVGLRKVVGSLRFHLVRQFLMESLLYSLFSFVIALLLVWMALPFFSALTGRTLAMPWTVWWLAPMVLLAAVLIGVIAGIYPSFYLSAFKPIDVLKGSVSRGSRSAGLRNGLVVFQFTTSMILIIGTFIIYRQTNYMLHTKIGFSKDQVIMIQGTNTLTTEGLKTLKDEVLTLSGVQRATTGNYLPVAGSHRDQNSFWKEGRSKIDKGVSAQRWFVDPDYLATMDMKLLQGRNFDAQIASDSQAVIINQAMARELGLQKPLGEHIQNWETFTVIGVVEDFHFESMKSKINPLCMTLGSGGSVMAVKTQTADMQGTLKAIQNKWDVAMPNQPFRYTFLDESYAKLYEDVQRMGSVFASFAVLAVIVACLGLFALSSFIVEQRSKEISIRLVLGASVNTILRLLTQSFVRLVLISFVLAAPLAWYLMQRWLDDYSYRIELTWDVFALAGIAAIAIALLTISYQSIKAALANPATRLRSE</sequence>
<feature type="transmembrane region" description="Helical" evidence="6">
    <location>
        <begin position="436"/>
        <end position="460"/>
    </location>
</feature>
<evidence type="ECO:0000256" key="6">
    <source>
        <dbReference type="SAM" id="Phobius"/>
    </source>
</evidence>
<dbReference type="GO" id="GO:0005886">
    <property type="term" value="C:plasma membrane"/>
    <property type="evidence" value="ECO:0007669"/>
    <property type="project" value="UniProtKB-SubCell"/>
</dbReference>
<organism evidence="9 10">
    <name type="scientific">Dawidia cretensis</name>
    <dbReference type="NCBI Taxonomy" id="2782350"/>
    <lineage>
        <taxon>Bacteria</taxon>
        <taxon>Pseudomonadati</taxon>
        <taxon>Bacteroidota</taxon>
        <taxon>Cytophagia</taxon>
        <taxon>Cytophagales</taxon>
        <taxon>Chryseotaleaceae</taxon>
        <taxon>Dawidia</taxon>
    </lineage>
</organism>
<feature type="domain" description="ABC3 transporter permease C-terminal" evidence="7">
    <location>
        <begin position="304"/>
        <end position="417"/>
    </location>
</feature>
<dbReference type="Proteomes" id="UP001319080">
    <property type="component" value="Unassembled WGS sequence"/>
</dbReference>
<evidence type="ECO:0000313" key="9">
    <source>
        <dbReference type="EMBL" id="MBT1708357.1"/>
    </source>
</evidence>
<keyword evidence="2" id="KW-1003">Cell membrane</keyword>
<evidence type="ECO:0000256" key="5">
    <source>
        <dbReference type="ARBA" id="ARBA00023136"/>
    </source>
</evidence>
<feature type="transmembrane region" description="Helical" evidence="6">
    <location>
        <begin position="390"/>
        <end position="415"/>
    </location>
</feature>
<accession>A0AAP2GV29</accession>
<dbReference type="Pfam" id="PF02687">
    <property type="entry name" value="FtsX"/>
    <property type="match status" value="2"/>
</dbReference>
<comment type="subcellular location">
    <subcellularLocation>
        <location evidence="1">Cell membrane</location>
        <topology evidence="1">Multi-pass membrane protein</topology>
    </subcellularLocation>
</comment>
<keyword evidence="4 6" id="KW-1133">Transmembrane helix</keyword>
<feature type="domain" description="MacB-like periplasmic core" evidence="8">
    <location>
        <begin position="452"/>
        <end position="610"/>
    </location>
</feature>
<dbReference type="PANTHER" id="PTHR30572:SF18">
    <property type="entry name" value="ABC-TYPE MACROLIDE FAMILY EXPORT SYSTEM PERMEASE COMPONENT 2"/>
    <property type="match status" value="1"/>
</dbReference>
<dbReference type="EMBL" id="JAHESE010000006">
    <property type="protein sequence ID" value="MBT1708357.1"/>
    <property type="molecule type" value="Genomic_DNA"/>
</dbReference>
<feature type="domain" description="MacB-like periplasmic core" evidence="8">
    <location>
        <begin position="20"/>
        <end position="243"/>
    </location>
</feature>
<dbReference type="PANTHER" id="PTHR30572">
    <property type="entry name" value="MEMBRANE COMPONENT OF TRANSPORTER-RELATED"/>
    <property type="match status" value="1"/>
</dbReference>
<dbReference type="GO" id="GO:0022857">
    <property type="term" value="F:transmembrane transporter activity"/>
    <property type="evidence" value="ECO:0007669"/>
    <property type="project" value="TreeGrafter"/>
</dbReference>
<evidence type="ECO:0000256" key="1">
    <source>
        <dbReference type="ARBA" id="ARBA00004651"/>
    </source>
</evidence>
<proteinExistence type="predicted"/>
<evidence type="ECO:0000259" key="8">
    <source>
        <dbReference type="Pfam" id="PF12704"/>
    </source>
</evidence>
<dbReference type="InterPro" id="IPR025857">
    <property type="entry name" value="MacB_PCD"/>
</dbReference>
<evidence type="ECO:0000256" key="4">
    <source>
        <dbReference type="ARBA" id="ARBA00022989"/>
    </source>
</evidence>
<feature type="transmembrane region" description="Helical" evidence="6">
    <location>
        <begin position="683"/>
        <end position="707"/>
    </location>
</feature>
<dbReference type="Pfam" id="PF12704">
    <property type="entry name" value="MacB_PCD"/>
    <property type="match status" value="2"/>
</dbReference>
<protein>
    <submittedName>
        <fullName evidence="9">ABC transporter permease</fullName>
    </submittedName>
</protein>
<dbReference type="InterPro" id="IPR050250">
    <property type="entry name" value="Macrolide_Exporter_MacB"/>
</dbReference>
<evidence type="ECO:0000256" key="2">
    <source>
        <dbReference type="ARBA" id="ARBA00022475"/>
    </source>
</evidence>
<evidence type="ECO:0000256" key="3">
    <source>
        <dbReference type="ARBA" id="ARBA00022692"/>
    </source>
</evidence>
<feature type="transmembrane region" description="Helical" evidence="6">
    <location>
        <begin position="354"/>
        <end position="378"/>
    </location>
</feature>
<keyword evidence="10" id="KW-1185">Reference proteome</keyword>
<gene>
    <name evidence="9" type="ORF">KK062_08985</name>
</gene>
<dbReference type="AlphaFoldDB" id="A0AAP2GV29"/>
<feature type="transmembrane region" description="Helical" evidence="6">
    <location>
        <begin position="298"/>
        <end position="320"/>
    </location>
</feature>
<feature type="transmembrane region" description="Helical" evidence="6">
    <location>
        <begin position="735"/>
        <end position="755"/>
    </location>
</feature>
<keyword evidence="5 6" id="KW-0472">Membrane</keyword>
<feature type="domain" description="ABC3 transporter permease C-terminal" evidence="7">
    <location>
        <begin position="686"/>
        <end position="796"/>
    </location>
</feature>
<reference evidence="9 10" key="1">
    <citation type="submission" date="2021-05" db="EMBL/GenBank/DDBJ databases">
        <title>A Polyphasic approach of four new species of the genus Ohtaekwangia: Ohtaekwangia histidinii sp. nov., Ohtaekwangia cretensis sp. nov., Ohtaekwangia indiensis sp. nov., Ohtaekwangia reichenbachii sp. nov. from diverse environment.</title>
        <authorList>
            <person name="Octaviana S."/>
        </authorList>
    </citation>
    <scope>NUCLEOTIDE SEQUENCE [LARGE SCALE GENOMIC DNA]</scope>
    <source>
        <strain evidence="9 10">PWU5</strain>
    </source>
</reference>